<dbReference type="Pfam" id="PF24038">
    <property type="entry name" value="DUF7347"/>
    <property type="match status" value="1"/>
</dbReference>
<accession>E7QPU2</accession>
<dbReference type="Proteomes" id="UP000184203">
    <property type="component" value="Unassembled WGS sequence"/>
</dbReference>
<dbReference type="Gene3D" id="1.10.10.10">
    <property type="entry name" value="Winged helix-like DNA-binding domain superfamily/Winged helix DNA-binding domain"/>
    <property type="match status" value="1"/>
</dbReference>
<protein>
    <submittedName>
        <fullName evidence="4">Helix-turn-helix domain-containing protein</fullName>
    </submittedName>
</protein>
<dbReference type="InterPro" id="IPR055771">
    <property type="entry name" value="DUF7347"/>
</dbReference>
<feature type="domain" description="DUF7351" evidence="2">
    <location>
        <begin position="117"/>
        <end position="296"/>
    </location>
</feature>
<dbReference type="OrthoDB" id="8482at2157"/>
<gene>
    <name evidence="4" type="ORF">SAMN05444342_4435</name>
    <name evidence="3" type="ORF">ZOD2009_04122</name>
</gene>
<dbReference type="AlphaFoldDB" id="E7QPU2"/>
<dbReference type="Pfam" id="PF24042">
    <property type="entry name" value="DUF7351"/>
    <property type="match status" value="1"/>
</dbReference>
<evidence type="ECO:0000313" key="6">
    <source>
        <dbReference type="Proteomes" id="UP000184203"/>
    </source>
</evidence>
<dbReference type="InterPro" id="IPR036390">
    <property type="entry name" value="WH_DNA-bd_sf"/>
</dbReference>
<feature type="domain" description="DUF7347" evidence="1">
    <location>
        <begin position="16"/>
        <end position="100"/>
    </location>
</feature>
<evidence type="ECO:0000313" key="3">
    <source>
        <dbReference type="EMBL" id="EFW93018.1"/>
    </source>
</evidence>
<dbReference type="EMBL" id="FRAN01000012">
    <property type="protein sequence ID" value="SHL69605.1"/>
    <property type="molecule type" value="Genomic_DNA"/>
</dbReference>
<dbReference type="InterPro" id="IPR055775">
    <property type="entry name" value="DUF7351"/>
</dbReference>
<dbReference type="PATRIC" id="fig|797209.4.peg.811"/>
<organism evidence="3 5">
    <name type="scientific">Haladaptatus paucihalophilus DX253</name>
    <dbReference type="NCBI Taxonomy" id="797209"/>
    <lineage>
        <taxon>Archaea</taxon>
        <taxon>Methanobacteriati</taxon>
        <taxon>Methanobacteriota</taxon>
        <taxon>Stenosarchaea group</taxon>
        <taxon>Halobacteria</taxon>
        <taxon>Halobacteriales</taxon>
        <taxon>Haladaptataceae</taxon>
        <taxon>Haladaptatus</taxon>
    </lineage>
</organism>
<name>E7QPU2_HALPU</name>
<evidence type="ECO:0000313" key="5">
    <source>
        <dbReference type="Proteomes" id="UP000003751"/>
    </source>
</evidence>
<evidence type="ECO:0000259" key="2">
    <source>
        <dbReference type="Pfam" id="PF24042"/>
    </source>
</evidence>
<keyword evidence="6" id="KW-1185">Reference proteome</keyword>
<dbReference type="EMBL" id="AEMG01000004">
    <property type="protein sequence ID" value="EFW93018.1"/>
    <property type="molecule type" value="Genomic_DNA"/>
</dbReference>
<sequence length="312" mass="35535">MAPRSDASENRERMTPEEAFSILGNELRVEILRELATEARTEETVAGGPGLTFSQLYERVDATNSSRFSYHLQKLTDTFVRETETGYKLTYAGDKIVRTILAGTYHERPEFEPIELDGLCPSCHETTLRATYEDEMLVVRCAQCELRLLSFLLSPAQTKNRTPTGIMDSADRYVRDEYSMVLDGVCSECLGRMTNTIRPGQEPVGGIYLSVHSCEQCGYRVTAPVELCLVYHPAVVAFYWEHGTDIRDESLWKLFEYIHSDRWRTECLSSDPYEFRVTMTVGDDELRVEVDETLSVTSVRAVETRIINDETS</sequence>
<evidence type="ECO:0000259" key="1">
    <source>
        <dbReference type="Pfam" id="PF24038"/>
    </source>
</evidence>
<reference evidence="3 5" key="1">
    <citation type="journal article" date="2014" name="ISME J.">
        <title>Trehalose/2-sulfotrehalose biosynthesis and glycine-betaine uptake are widely spread mechanisms for osmoadaptation in the Halobacteriales.</title>
        <authorList>
            <person name="Youssef N.H."/>
            <person name="Savage-Ashlock K.N."/>
            <person name="McCully A.L."/>
            <person name="Luedtke B."/>
            <person name="Shaw E.I."/>
            <person name="Hoff W.D."/>
            <person name="Elshahed M.S."/>
        </authorList>
    </citation>
    <scope>NUCLEOTIDE SEQUENCE [LARGE SCALE GENOMIC DNA]</scope>
    <source>
        <strain evidence="3 5">DX253</strain>
    </source>
</reference>
<dbReference type="eggNOG" id="arCOG03860">
    <property type="taxonomic scope" value="Archaea"/>
</dbReference>
<reference evidence="6" key="3">
    <citation type="submission" date="2016-11" db="EMBL/GenBank/DDBJ databases">
        <authorList>
            <person name="Varghese N."/>
            <person name="Submissions S."/>
        </authorList>
    </citation>
    <scope>NUCLEOTIDE SEQUENCE [LARGE SCALE GENOMIC DNA]</scope>
    <source>
        <strain evidence="6">DX253</strain>
    </source>
</reference>
<evidence type="ECO:0000313" key="4">
    <source>
        <dbReference type="EMBL" id="SHL69605.1"/>
    </source>
</evidence>
<dbReference type="RefSeq" id="WP_007977311.1">
    <property type="nucleotide sequence ID" value="NZ_AEMG01000004.1"/>
</dbReference>
<dbReference type="SUPFAM" id="SSF46785">
    <property type="entry name" value="Winged helix' DNA-binding domain"/>
    <property type="match status" value="1"/>
</dbReference>
<dbReference type="Proteomes" id="UP000003751">
    <property type="component" value="Unassembled WGS sequence"/>
</dbReference>
<dbReference type="STRING" id="797209.GCA_000376445_00939"/>
<dbReference type="InterPro" id="IPR036388">
    <property type="entry name" value="WH-like_DNA-bd_sf"/>
</dbReference>
<proteinExistence type="predicted"/>
<reference evidence="4" key="2">
    <citation type="submission" date="2016-11" db="EMBL/GenBank/DDBJ databases">
        <authorList>
            <person name="Jaros S."/>
            <person name="Januszkiewicz K."/>
            <person name="Wedrychowicz H."/>
        </authorList>
    </citation>
    <scope>NUCLEOTIDE SEQUENCE [LARGE SCALE GENOMIC DNA]</scope>
    <source>
        <strain evidence="4">DX253</strain>
    </source>
</reference>